<dbReference type="PANTHER" id="PTHR11510">
    <property type="entry name" value="MYO-INOSITOL-1 PHOSPHATE SYNTHASE"/>
    <property type="match status" value="1"/>
</dbReference>
<name>A0A917L0S6_9ACTN</name>
<dbReference type="AlphaFoldDB" id="A0A917L0S6"/>
<dbReference type="GO" id="GO:0004512">
    <property type="term" value="F:inositol-3-phosphate synthase activity"/>
    <property type="evidence" value="ECO:0007669"/>
    <property type="project" value="InterPro"/>
</dbReference>
<feature type="compositionally biased region" description="Low complexity" evidence="2">
    <location>
        <begin position="393"/>
        <end position="413"/>
    </location>
</feature>
<sequence>MSTSSSRPRTRVGVWLIGARGSVATTVVAGCAAVTAGLHRPTGMVTETPPFTDCGLPPLSALVFGGHDTVDCPLPKRAEALTAAGVLPYGLSSAIASELAAADREIRPGGPVPGDTTRTPDQLTAAFAADIQDFVRRHDLTRAVVVNVASTEPAPTGTALPPSSLYAVAALRAGCSYVNFTPSAGLHHPELAHAAATSGLPYAGRDGKTGQTLLRSVLGPMFAQRALEVRAWSGTNLLGGGDGASLADPSAAAAKNAGKERVLADTLGTTPEGVVHIDDVPSLGDWKTAWDHIAFDGFLGTRMILQTTWQGCDSALAAPLVLDLARLTARAHETGLSGPLSELGFYFKDPVGDGPPGLAEQYAYLVAFAGRLRGGGESAVLAGPAVFAGPAGAAGAAGPAGSAGPAGKRSAGPTGLSDKGSGRDADTGTEGRRPSGPRGGPPADGKGERR</sequence>
<dbReference type="GO" id="GO:0008654">
    <property type="term" value="P:phospholipid biosynthetic process"/>
    <property type="evidence" value="ECO:0007669"/>
    <property type="project" value="InterPro"/>
</dbReference>
<feature type="domain" description="Myo-inositol-1-phosphate synthase GAPDH-like" evidence="4">
    <location>
        <begin position="210"/>
        <end position="314"/>
    </location>
</feature>
<dbReference type="InterPro" id="IPR013021">
    <property type="entry name" value="Myo-inos-1-P_Synthase_GAPDH"/>
</dbReference>
<protein>
    <recommendedName>
        <fullName evidence="4">Myo-inositol-1-phosphate synthase GAPDH-like domain-containing protein</fullName>
    </recommendedName>
</protein>
<proteinExistence type="inferred from homology"/>
<feature type="region of interest" description="Disordered" evidence="2">
    <location>
        <begin position="393"/>
        <end position="450"/>
    </location>
</feature>
<dbReference type="FunFam" id="3.30.360.10:FF:000033">
    <property type="entry name" value="Myo-Inositol-1-Phosphate Synthase"/>
    <property type="match status" value="1"/>
</dbReference>
<comment type="caution">
    <text evidence="5">The sequence shown here is derived from an EMBL/GenBank/DDBJ whole genome shotgun (WGS) entry which is preliminary data.</text>
</comment>
<keyword evidence="3" id="KW-1133">Transmembrane helix</keyword>
<dbReference type="Pfam" id="PF07994">
    <property type="entry name" value="NAD_binding_5"/>
    <property type="match status" value="2"/>
</dbReference>
<keyword evidence="6" id="KW-1185">Reference proteome</keyword>
<reference evidence="5" key="2">
    <citation type="submission" date="2020-09" db="EMBL/GenBank/DDBJ databases">
        <authorList>
            <person name="Sun Q."/>
            <person name="Zhou Y."/>
        </authorList>
    </citation>
    <scope>NUCLEOTIDE SEQUENCE</scope>
    <source>
        <strain evidence="5">CGMCC 4.7272</strain>
    </source>
</reference>
<dbReference type="SUPFAM" id="SSF55347">
    <property type="entry name" value="Glyceraldehyde-3-phosphate dehydrogenase-like, C-terminal domain"/>
    <property type="match status" value="1"/>
</dbReference>
<organism evidence="5 6">
    <name type="scientific">Streptomyces lacrimifluminis</name>
    <dbReference type="NCBI Taxonomy" id="1500077"/>
    <lineage>
        <taxon>Bacteria</taxon>
        <taxon>Bacillati</taxon>
        <taxon>Actinomycetota</taxon>
        <taxon>Actinomycetes</taxon>
        <taxon>Kitasatosporales</taxon>
        <taxon>Streptomycetaceae</taxon>
        <taxon>Streptomyces</taxon>
    </lineage>
</organism>
<dbReference type="RefSeq" id="WP_229695316.1">
    <property type="nucleotide sequence ID" value="NZ_BAABER010000011.1"/>
</dbReference>
<dbReference type="PIRSF" id="PIRSF015578">
    <property type="entry name" value="Myoinos-ppht_syn"/>
    <property type="match status" value="1"/>
</dbReference>
<gene>
    <name evidence="5" type="ORF">GCM10012282_39710</name>
</gene>
<keyword evidence="3" id="KW-0472">Membrane</keyword>
<feature type="compositionally biased region" description="Basic and acidic residues" evidence="2">
    <location>
        <begin position="420"/>
        <end position="433"/>
    </location>
</feature>
<accession>A0A917L0S6</accession>
<dbReference type="InterPro" id="IPR002587">
    <property type="entry name" value="Myo-inos-1-P_Synthase"/>
</dbReference>
<evidence type="ECO:0000313" key="5">
    <source>
        <dbReference type="EMBL" id="GGJ39041.1"/>
    </source>
</evidence>
<dbReference type="SUPFAM" id="SSF51735">
    <property type="entry name" value="NAD(P)-binding Rossmann-fold domains"/>
    <property type="match status" value="1"/>
</dbReference>
<evidence type="ECO:0000256" key="1">
    <source>
        <dbReference type="ARBA" id="ARBA00010813"/>
    </source>
</evidence>
<dbReference type="GO" id="GO:0006021">
    <property type="term" value="P:inositol biosynthetic process"/>
    <property type="evidence" value="ECO:0007669"/>
    <property type="project" value="InterPro"/>
</dbReference>
<dbReference type="Gene3D" id="3.40.50.720">
    <property type="entry name" value="NAD(P)-binding Rossmann-like Domain"/>
    <property type="match status" value="2"/>
</dbReference>
<evidence type="ECO:0000256" key="3">
    <source>
        <dbReference type="SAM" id="Phobius"/>
    </source>
</evidence>
<evidence type="ECO:0000259" key="4">
    <source>
        <dbReference type="Pfam" id="PF01658"/>
    </source>
</evidence>
<dbReference type="PROSITE" id="PS51257">
    <property type="entry name" value="PROKAR_LIPOPROTEIN"/>
    <property type="match status" value="1"/>
</dbReference>
<comment type="similarity">
    <text evidence="1">Belongs to the myo-inositol 1-phosphate synthase family.</text>
</comment>
<feature type="transmembrane region" description="Helical" evidence="3">
    <location>
        <begin position="12"/>
        <end position="38"/>
    </location>
</feature>
<reference evidence="5" key="1">
    <citation type="journal article" date="2014" name="Int. J. Syst. Evol. Microbiol.">
        <title>Complete genome sequence of Corynebacterium casei LMG S-19264T (=DSM 44701T), isolated from a smear-ripened cheese.</title>
        <authorList>
            <consortium name="US DOE Joint Genome Institute (JGI-PGF)"/>
            <person name="Walter F."/>
            <person name="Albersmeier A."/>
            <person name="Kalinowski J."/>
            <person name="Ruckert C."/>
        </authorList>
    </citation>
    <scope>NUCLEOTIDE SEQUENCE</scope>
    <source>
        <strain evidence="5">CGMCC 4.7272</strain>
    </source>
</reference>
<dbReference type="EMBL" id="BMMU01000012">
    <property type="protein sequence ID" value="GGJ39041.1"/>
    <property type="molecule type" value="Genomic_DNA"/>
</dbReference>
<dbReference type="Proteomes" id="UP000625682">
    <property type="component" value="Unassembled WGS sequence"/>
</dbReference>
<dbReference type="InterPro" id="IPR036291">
    <property type="entry name" value="NAD(P)-bd_dom_sf"/>
</dbReference>
<evidence type="ECO:0000313" key="6">
    <source>
        <dbReference type="Proteomes" id="UP000625682"/>
    </source>
</evidence>
<dbReference type="Pfam" id="PF01658">
    <property type="entry name" value="Inos-1-P_synth"/>
    <property type="match status" value="1"/>
</dbReference>
<evidence type="ECO:0000256" key="2">
    <source>
        <dbReference type="SAM" id="MobiDB-lite"/>
    </source>
</evidence>
<keyword evidence="3" id="KW-0812">Transmembrane</keyword>
<dbReference type="Gene3D" id="3.30.360.10">
    <property type="entry name" value="Dihydrodipicolinate Reductase, domain 2"/>
    <property type="match status" value="1"/>
</dbReference>